<evidence type="ECO:0000256" key="2">
    <source>
        <dbReference type="ARBA" id="ARBA00010742"/>
    </source>
</evidence>
<comment type="subcellular location">
    <subcellularLocation>
        <location evidence="1">Periplasm</location>
    </subcellularLocation>
</comment>
<evidence type="ECO:0000313" key="5">
    <source>
        <dbReference type="EMBL" id="NEK59455.1"/>
    </source>
</evidence>
<dbReference type="Proteomes" id="UP000470246">
    <property type="component" value="Unassembled WGS sequence"/>
</dbReference>
<keyword evidence="3" id="KW-0732">Signal</keyword>
<dbReference type="PROSITE" id="PS51257">
    <property type="entry name" value="PROKAR_LIPOPROTEIN"/>
    <property type="match status" value="1"/>
</dbReference>
<dbReference type="PANTHER" id="PTHR30024">
    <property type="entry name" value="ALIPHATIC SULFONATES-BINDING PROTEIN-RELATED"/>
    <property type="match status" value="1"/>
</dbReference>
<accession>A0A7K3W3K8</accession>
<organism evidence="5 6">
    <name type="scientific">Geodermatophilus sabuli</name>
    <dbReference type="NCBI Taxonomy" id="1564158"/>
    <lineage>
        <taxon>Bacteria</taxon>
        <taxon>Bacillati</taxon>
        <taxon>Actinomycetota</taxon>
        <taxon>Actinomycetes</taxon>
        <taxon>Geodermatophilales</taxon>
        <taxon>Geodermatophilaceae</taxon>
        <taxon>Geodermatophilus</taxon>
    </lineage>
</organism>
<protein>
    <submittedName>
        <fullName evidence="5">ABC transporter substrate-binding protein</fullName>
    </submittedName>
</protein>
<feature type="domain" description="SsuA/THI5-like" evidence="4">
    <location>
        <begin position="53"/>
        <end position="269"/>
    </location>
</feature>
<gene>
    <name evidence="5" type="ORF">GCU56_16475</name>
</gene>
<comment type="similarity">
    <text evidence="2">Belongs to the bacterial solute-binding protein SsuA/TauA family.</text>
</comment>
<dbReference type="PANTHER" id="PTHR30024:SF47">
    <property type="entry name" value="TAURINE-BINDING PERIPLASMIC PROTEIN"/>
    <property type="match status" value="1"/>
</dbReference>
<dbReference type="RefSeq" id="WP_163482830.1">
    <property type="nucleotide sequence ID" value="NZ_JAAGWF010000018.1"/>
</dbReference>
<evidence type="ECO:0000256" key="3">
    <source>
        <dbReference type="ARBA" id="ARBA00022729"/>
    </source>
</evidence>
<dbReference type="SUPFAM" id="SSF53850">
    <property type="entry name" value="Periplasmic binding protein-like II"/>
    <property type="match status" value="1"/>
</dbReference>
<dbReference type="EMBL" id="JAAGWF010000018">
    <property type="protein sequence ID" value="NEK59455.1"/>
    <property type="molecule type" value="Genomic_DNA"/>
</dbReference>
<proteinExistence type="inferred from homology"/>
<evidence type="ECO:0000313" key="6">
    <source>
        <dbReference type="Proteomes" id="UP000470246"/>
    </source>
</evidence>
<dbReference type="Gene3D" id="3.40.190.10">
    <property type="entry name" value="Periplasmic binding protein-like II"/>
    <property type="match status" value="2"/>
</dbReference>
<sequence length="332" mass="34905">MATSRSVRRGVPIAMAACLLVACGGGDDEGTTESTELSPENPVSILVGTLPIPDNAPLFLAIQEGYFEEEGLEVETQMVAGGSAALPAMVAGDLQFSSSNWTTVLQAASQGLPAQMVWEMSGPKEGVNGIFVAGSSPAQDAAGLRGQRIAVNTLAGLVELQVRECLAEAGLQDGDYELVEIPFPDMPAAVQQGNVAGAFIGEPFATLAEDQGARAVAEPTENCGERVAEMPVIGFMTTSQYSAENPEVTAAFARALERGAELAESDPQNVIDILPTYTQLTPELAGRMTLPAWLEDRAPSTERAEVTMDSMIEFGFIEEPVEDLDALIAPVD</sequence>
<evidence type="ECO:0000256" key="1">
    <source>
        <dbReference type="ARBA" id="ARBA00004418"/>
    </source>
</evidence>
<dbReference type="GO" id="GO:0042597">
    <property type="term" value="C:periplasmic space"/>
    <property type="evidence" value="ECO:0007669"/>
    <property type="project" value="UniProtKB-SubCell"/>
</dbReference>
<dbReference type="AlphaFoldDB" id="A0A7K3W3K8"/>
<name>A0A7K3W3K8_9ACTN</name>
<reference evidence="5 6" key="1">
    <citation type="submission" date="2020-02" db="EMBL/GenBank/DDBJ databases">
        <title>Geodermatophilus sabuli CPCC 205279 I12A-02694.</title>
        <authorList>
            <person name="Jiang Z."/>
        </authorList>
    </citation>
    <scope>NUCLEOTIDE SEQUENCE [LARGE SCALE GENOMIC DNA]</scope>
    <source>
        <strain evidence="5 6">I12A-02694</strain>
    </source>
</reference>
<keyword evidence="6" id="KW-1185">Reference proteome</keyword>
<dbReference type="InterPro" id="IPR015168">
    <property type="entry name" value="SsuA/THI5"/>
</dbReference>
<evidence type="ECO:0000259" key="4">
    <source>
        <dbReference type="Pfam" id="PF09084"/>
    </source>
</evidence>
<dbReference type="Pfam" id="PF09084">
    <property type="entry name" value="NMT1"/>
    <property type="match status" value="1"/>
</dbReference>
<comment type="caution">
    <text evidence="5">The sequence shown here is derived from an EMBL/GenBank/DDBJ whole genome shotgun (WGS) entry which is preliminary data.</text>
</comment>